<keyword evidence="7 14" id="KW-0368">Histidine biosynthesis</keyword>
<evidence type="ECO:0000256" key="12">
    <source>
        <dbReference type="ARBA" id="ARBA00032401"/>
    </source>
</evidence>
<dbReference type="CDD" id="cd04731">
    <property type="entry name" value="HisF"/>
    <property type="match status" value="1"/>
</dbReference>
<evidence type="ECO:0000256" key="2">
    <source>
        <dbReference type="ARBA" id="ARBA00009667"/>
    </source>
</evidence>
<evidence type="ECO:0000256" key="10">
    <source>
        <dbReference type="ARBA" id="ARBA00030264"/>
    </source>
</evidence>
<comment type="catalytic activity">
    <reaction evidence="13">
        <text>5-[(5-phospho-1-deoxy-D-ribulos-1-ylimino)methylamino]-1-(5-phospho-beta-D-ribosyl)imidazole-4-carboxamide + L-glutamine = D-erythro-1-(imidazol-4-yl)glycerol 3-phosphate + 5-amino-1-(5-phospho-beta-D-ribosyl)imidazole-4-carboxamide + L-glutamate + H(+)</text>
        <dbReference type="Rhea" id="RHEA:24793"/>
        <dbReference type="ChEBI" id="CHEBI:15378"/>
        <dbReference type="ChEBI" id="CHEBI:29985"/>
        <dbReference type="ChEBI" id="CHEBI:58278"/>
        <dbReference type="ChEBI" id="CHEBI:58359"/>
        <dbReference type="ChEBI" id="CHEBI:58475"/>
        <dbReference type="ChEBI" id="CHEBI:58525"/>
        <dbReference type="EC" id="4.3.2.10"/>
    </reaction>
</comment>
<dbReference type="InterPro" id="IPR011060">
    <property type="entry name" value="RibuloseP-bd_barrel"/>
</dbReference>
<evidence type="ECO:0000256" key="8">
    <source>
        <dbReference type="ARBA" id="ARBA00023239"/>
    </source>
</evidence>
<dbReference type="PANTHER" id="PTHR21235:SF2">
    <property type="entry name" value="IMIDAZOLE GLYCEROL PHOSPHATE SYNTHASE HISHF"/>
    <property type="match status" value="1"/>
</dbReference>
<comment type="function">
    <text evidence="9">IGPS catalyzes the conversion of PRFAR and glutamine to IGP, AICAR and glutamate. The HisF subunit catalyzes the cyclization activity that produces IGP and AICAR from PRFAR using the ammonia provided by the HisH subunit.</text>
</comment>
<dbReference type="PANTHER" id="PTHR21235">
    <property type="entry name" value="IMIDAZOLE GLYCEROL PHOSPHATE SYNTHASE SUBUNIT HISF/H IGP SYNTHASE SUBUNIT HISF/H"/>
    <property type="match status" value="1"/>
</dbReference>
<dbReference type="EMBL" id="WMBQ01000001">
    <property type="protein sequence ID" value="MTD94676.1"/>
    <property type="molecule type" value="Genomic_DNA"/>
</dbReference>
<evidence type="ECO:0000256" key="3">
    <source>
        <dbReference type="ARBA" id="ARBA00011152"/>
    </source>
</evidence>
<dbReference type="Gene3D" id="3.20.20.70">
    <property type="entry name" value="Aldolase class I"/>
    <property type="match status" value="1"/>
</dbReference>
<evidence type="ECO:0000256" key="14">
    <source>
        <dbReference type="RuleBase" id="RU003657"/>
    </source>
</evidence>
<keyword evidence="16" id="KW-1185">Reference proteome</keyword>
<dbReference type="InterPro" id="IPR050064">
    <property type="entry name" value="IGPS_HisA/HisF"/>
</dbReference>
<evidence type="ECO:0000256" key="11">
    <source>
        <dbReference type="ARBA" id="ARBA00031409"/>
    </source>
</evidence>
<evidence type="ECO:0000256" key="6">
    <source>
        <dbReference type="ARBA" id="ARBA00022605"/>
    </source>
</evidence>
<dbReference type="RefSeq" id="WP_154739066.1">
    <property type="nucleotide sequence ID" value="NZ_WMBQ01000001.1"/>
</dbReference>
<sequence>MLKPRLIPVLLLQNGHLVRSELFNIHQIIGNPVHEAERFNHWGVDELIYLDISRSDEYDLRRDDQKVRHLNTITRIQEAVSRTCFIPLTWGGRIRTLDDMASAFAHGADKVAVNSQALRTPELIAQASIRFGKQAIVVSIDVLRHGDGRWEVFIDCGRTPTGRDPVDWAIEAERLGAGEILLQSINRDGTGDGYDLDLIRAVAGAVRIPLIACSGVGRYEDYADGLRSGAAAVAAANIWHFKEMADRGGKRALVRAGFNVRI</sequence>
<dbReference type="SUPFAM" id="SSF51366">
    <property type="entry name" value="Ribulose-phoshate binding barrel"/>
    <property type="match status" value="1"/>
</dbReference>
<evidence type="ECO:0000256" key="5">
    <source>
        <dbReference type="ARBA" id="ARBA00016318"/>
    </source>
</evidence>
<reference evidence="15 16" key="1">
    <citation type="submission" date="2019-11" db="EMBL/GenBank/DDBJ databases">
        <title>Identification of a novel strain.</title>
        <authorList>
            <person name="Xu Q."/>
            <person name="Wang G."/>
        </authorList>
    </citation>
    <scope>NUCLEOTIDE SEQUENCE [LARGE SCALE GENOMIC DNA]</scope>
    <source>
        <strain evidence="16">xq</strain>
    </source>
</reference>
<accession>A0A6I3KLB1</accession>
<dbReference type="AlphaFoldDB" id="A0A6I3KLB1"/>
<name>A0A6I3KLB1_9HYPH</name>
<dbReference type="GO" id="GO:0016829">
    <property type="term" value="F:lyase activity"/>
    <property type="evidence" value="ECO:0007669"/>
    <property type="project" value="UniProtKB-KW"/>
</dbReference>
<organism evidence="15 16">
    <name type="scientific">Hyphomicrobium album</name>
    <dbReference type="NCBI Taxonomy" id="2665159"/>
    <lineage>
        <taxon>Bacteria</taxon>
        <taxon>Pseudomonadati</taxon>
        <taxon>Pseudomonadota</taxon>
        <taxon>Alphaproteobacteria</taxon>
        <taxon>Hyphomicrobiales</taxon>
        <taxon>Hyphomicrobiaceae</taxon>
        <taxon>Hyphomicrobium</taxon>
    </lineage>
</organism>
<dbReference type="Proteomes" id="UP000440694">
    <property type="component" value="Unassembled WGS sequence"/>
</dbReference>
<dbReference type="EC" id="4.3.2.10" evidence="4"/>
<keyword evidence="6 14" id="KW-0028">Amino-acid biosynthesis</keyword>
<dbReference type="GO" id="GO:0000105">
    <property type="term" value="P:L-histidine biosynthetic process"/>
    <property type="evidence" value="ECO:0007669"/>
    <property type="project" value="UniProtKB-UniPathway"/>
</dbReference>
<dbReference type="GO" id="GO:0000107">
    <property type="term" value="F:imidazoleglycerol-phosphate synthase activity"/>
    <property type="evidence" value="ECO:0007669"/>
    <property type="project" value="InterPro"/>
</dbReference>
<comment type="subunit">
    <text evidence="3">Heterodimer of HisH and HisF.</text>
</comment>
<dbReference type="InterPro" id="IPR013785">
    <property type="entry name" value="Aldolase_TIM"/>
</dbReference>
<dbReference type="Pfam" id="PF00977">
    <property type="entry name" value="His_biosynth"/>
    <property type="match status" value="1"/>
</dbReference>
<comment type="similarity">
    <text evidence="2 14">Belongs to the HisA/HisF family.</text>
</comment>
<keyword evidence="8 15" id="KW-0456">Lyase</keyword>
<evidence type="ECO:0000256" key="4">
    <source>
        <dbReference type="ARBA" id="ARBA00012809"/>
    </source>
</evidence>
<dbReference type="InterPro" id="IPR004651">
    <property type="entry name" value="HisF"/>
</dbReference>
<comment type="pathway">
    <text evidence="1">Amino-acid biosynthesis; L-histidine biosynthesis; L-histidine from 5-phospho-alpha-D-ribose 1-diphosphate: step 5/9.</text>
</comment>
<dbReference type="UniPathway" id="UPA00031">
    <property type="reaction ID" value="UER00010"/>
</dbReference>
<dbReference type="InterPro" id="IPR006062">
    <property type="entry name" value="His_biosynth"/>
</dbReference>
<comment type="caution">
    <text evidence="15">The sequence shown here is derived from an EMBL/GenBank/DDBJ whole genome shotgun (WGS) entry which is preliminary data.</text>
</comment>
<gene>
    <name evidence="15" type="primary">hisF</name>
    <name evidence="15" type="ORF">GIW81_10070</name>
</gene>
<evidence type="ECO:0000256" key="7">
    <source>
        <dbReference type="ARBA" id="ARBA00023102"/>
    </source>
</evidence>
<evidence type="ECO:0000313" key="16">
    <source>
        <dbReference type="Proteomes" id="UP000440694"/>
    </source>
</evidence>
<evidence type="ECO:0000256" key="13">
    <source>
        <dbReference type="ARBA" id="ARBA00047838"/>
    </source>
</evidence>
<evidence type="ECO:0000256" key="9">
    <source>
        <dbReference type="ARBA" id="ARBA00025475"/>
    </source>
</evidence>
<protein>
    <recommendedName>
        <fullName evidence="5">Imidazole glycerol phosphate synthase subunit HisF</fullName>
        <ecNumber evidence="4">4.3.2.10</ecNumber>
    </recommendedName>
    <alternativeName>
        <fullName evidence="10">IGP synthase cyclase subunit</fullName>
    </alternativeName>
    <alternativeName>
        <fullName evidence="11">IGP synthase subunit HisF</fullName>
    </alternativeName>
    <alternativeName>
        <fullName evidence="12">ImGP synthase subunit HisF</fullName>
    </alternativeName>
</protein>
<proteinExistence type="inferred from homology"/>
<evidence type="ECO:0000313" key="15">
    <source>
        <dbReference type="EMBL" id="MTD94676.1"/>
    </source>
</evidence>
<evidence type="ECO:0000256" key="1">
    <source>
        <dbReference type="ARBA" id="ARBA00005091"/>
    </source>
</evidence>